<feature type="non-terminal residue" evidence="1">
    <location>
        <position position="1"/>
    </location>
</feature>
<dbReference type="HOGENOM" id="CLU_2284243_0_0_1"/>
<dbReference type="EMBL" id="KE561047">
    <property type="protein sequence ID" value="EPZ33556.1"/>
    <property type="molecule type" value="Genomic_DNA"/>
</dbReference>
<reference evidence="1 2" key="1">
    <citation type="journal article" date="2013" name="Curr. Biol.">
        <title>Shared signatures of parasitism and phylogenomics unite Cryptomycota and microsporidia.</title>
        <authorList>
            <person name="James T.Y."/>
            <person name="Pelin A."/>
            <person name="Bonen L."/>
            <person name="Ahrendt S."/>
            <person name="Sain D."/>
            <person name="Corradi N."/>
            <person name="Stajich J.E."/>
        </authorList>
    </citation>
    <scope>NUCLEOTIDE SEQUENCE [LARGE SCALE GENOMIC DNA]</scope>
    <source>
        <strain evidence="1 2">CSF55</strain>
    </source>
</reference>
<dbReference type="Proteomes" id="UP000030755">
    <property type="component" value="Unassembled WGS sequence"/>
</dbReference>
<name>A0A075ATG1_ROZAC</name>
<evidence type="ECO:0000313" key="1">
    <source>
        <dbReference type="EMBL" id="EPZ33556.1"/>
    </source>
</evidence>
<accession>A0A075ATG1</accession>
<sequence>GRIEEVADARFEAEKRLRVFAERVDRVKGGEPVGVLADVHCEGNRVPFEGLGGRVYAQAVGNELLFFGEHVLFEFVMDYLKMDYMKIECMKIEYSRVEFQVV</sequence>
<keyword evidence="2" id="KW-1185">Reference proteome</keyword>
<gene>
    <name evidence="1" type="ORF">O9G_000331</name>
</gene>
<proteinExistence type="predicted"/>
<protein>
    <submittedName>
        <fullName evidence="1">Uncharacterized protein</fullName>
    </submittedName>
</protein>
<evidence type="ECO:0000313" key="2">
    <source>
        <dbReference type="Proteomes" id="UP000030755"/>
    </source>
</evidence>
<dbReference type="AlphaFoldDB" id="A0A075ATG1"/>
<organism evidence="1 2">
    <name type="scientific">Rozella allomycis (strain CSF55)</name>
    <dbReference type="NCBI Taxonomy" id="988480"/>
    <lineage>
        <taxon>Eukaryota</taxon>
        <taxon>Fungi</taxon>
        <taxon>Fungi incertae sedis</taxon>
        <taxon>Cryptomycota</taxon>
        <taxon>Cryptomycota incertae sedis</taxon>
        <taxon>Rozella</taxon>
    </lineage>
</organism>